<sequence length="287" mass="31966">DALAKQLDGHPRKKRLVYVTAKNAAEGCIRDNAEKAIARTKSNEGDISVITGDSGLMEKIYDVNQFNSEGGSRVIVGTEACNCGVSSVLCNGAERVGMPRNLLDLSQEHGRGNRTNSDSRNENEYHLHLSIDGFVQLFVQTMSTESKTERKLLLDDLMETLNFLVLPADCYHTTLETKLEELHTTKDPKQPCGDSCSFCNASHGTDPFEKTDLVTVLNVIFHNGPIQLMQLYKELKSSESMSKLFGPQAYKLPMGKIHALILQLIARPKDIRHGDNSELERIQFEID</sequence>
<dbReference type="Gene3D" id="3.40.50.300">
    <property type="entry name" value="P-loop containing nucleotide triphosphate hydrolases"/>
    <property type="match status" value="1"/>
</dbReference>
<proteinExistence type="predicted"/>
<organism evidence="1 2">
    <name type="scientific">Thalassiosira oceanica</name>
    <name type="common">Marine diatom</name>
    <dbReference type="NCBI Taxonomy" id="159749"/>
    <lineage>
        <taxon>Eukaryota</taxon>
        <taxon>Sar</taxon>
        <taxon>Stramenopiles</taxon>
        <taxon>Ochrophyta</taxon>
        <taxon>Bacillariophyta</taxon>
        <taxon>Coscinodiscophyceae</taxon>
        <taxon>Thalassiosirophycidae</taxon>
        <taxon>Thalassiosirales</taxon>
        <taxon>Thalassiosiraceae</taxon>
        <taxon>Thalassiosira</taxon>
    </lineage>
</organism>
<reference evidence="1 2" key="1">
    <citation type="journal article" date="2012" name="Genome Biol.">
        <title>Genome and low-iron response of an oceanic diatom adapted to chronic iron limitation.</title>
        <authorList>
            <person name="Lommer M."/>
            <person name="Specht M."/>
            <person name="Roy A.S."/>
            <person name="Kraemer L."/>
            <person name="Andreson R."/>
            <person name="Gutowska M.A."/>
            <person name="Wolf J."/>
            <person name="Bergner S.V."/>
            <person name="Schilhabel M.B."/>
            <person name="Klostermeier U.C."/>
            <person name="Beiko R.G."/>
            <person name="Rosenstiel P."/>
            <person name="Hippler M."/>
            <person name="Laroche J."/>
        </authorList>
    </citation>
    <scope>NUCLEOTIDE SEQUENCE [LARGE SCALE GENOMIC DNA]</scope>
    <source>
        <strain evidence="1 2">CCMP1005</strain>
    </source>
</reference>
<dbReference type="EMBL" id="AGNL01049168">
    <property type="protein sequence ID" value="EJK44818.1"/>
    <property type="molecule type" value="Genomic_DNA"/>
</dbReference>
<evidence type="ECO:0000313" key="1">
    <source>
        <dbReference type="EMBL" id="EJK44818.1"/>
    </source>
</evidence>
<name>K0QZ80_THAOC</name>
<dbReference type="InterPro" id="IPR027417">
    <property type="entry name" value="P-loop_NTPase"/>
</dbReference>
<gene>
    <name evidence="1" type="ORF">THAOC_36613</name>
</gene>
<feature type="non-terminal residue" evidence="1">
    <location>
        <position position="1"/>
    </location>
</feature>
<dbReference type="AlphaFoldDB" id="K0QZ80"/>
<evidence type="ECO:0000313" key="2">
    <source>
        <dbReference type="Proteomes" id="UP000266841"/>
    </source>
</evidence>
<comment type="caution">
    <text evidence="1">The sequence shown here is derived from an EMBL/GenBank/DDBJ whole genome shotgun (WGS) entry which is preliminary data.</text>
</comment>
<keyword evidence="2" id="KW-1185">Reference proteome</keyword>
<accession>K0QZ80</accession>
<protein>
    <submittedName>
        <fullName evidence="1">Uncharacterized protein</fullName>
    </submittedName>
</protein>
<dbReference type="Proteomes" id="UP000266841">
    <property type="component" value="Unassembled WGS sequence"/>
</dbReference>